<accession>A0AAN8QEF6</accession>
<evidence type="ECO:0000256" key="4">
    <source>
        <dbReference type="SAM" id="MobiDB-lite"/>
    </source>
</evidence>
<dbReference type="Proteomes" id="UP001356427">
    <property type="component" value="Unassembled WGS sequence"/>
</dbReference>
<organism evidence="6 7">
    <name type="scientific">Coregonus suidteri</name>
    <dbReference type="NCBI Taxonomy" id="861788"/>
    <lineage>
        <taxon>Eukaryota</taxon>
        <taxon>Metazoa</taxon>
        <taxon>Chordata</taxon>
        <taxon>Craniata</taxon>
        <taxon>Vertebrata</taxon>
        <taxon>Euteleostomi</taxon>
        <taxon>Actinopterygii</taxon>
        <taxon>Neopterygii</taxon>
        <taxon>Teleostei</taxon>
        <taxon>Protacanthopterygii</taxon>
        <taxon>Salmoniformes</taxon>
        <taxon>Salmonidae</taxon>
        <taxon>Coregoninae</taxon>
        <taxon>Coregonus</taxon>
    </lineage>
</organism>
<keyword evidence="3" id="KW-0732">Signal</keyword>
<dbReference type="EMBL" id="JAGTTL010000025">
    <property type="protein sequence ID" value="KAK6302374.1"/>
    <property type="molecule type" value="Genomic_DNA"/>
</dbReference>
<comment type="caution">
    <text evidence="6">The sequence shown here is derived from an EMBL/GenBank/DDBJ whole genome shotgun (WGS) entry which is preliminary data.</text>
</comment>
<feature type="region of interest" description="Disordered" evidence="4">
    <location>
        <begin position="88"/>
        <end position="115"/>
    </location>
</feature>
<comment type="subcellular location">
    <subcellularLocation>
        <location evidence="1">Secreted</location>
    </subcellularLocation>
</comment>
<dbReference type="PANTHER" id="PTHR31025:SF29">
    <property type="entry name" value="SI:CH211-196P9.1"/>
    <property type="match status" value="1"/>
</dbReference>
<sequence>MQEYGKTKSLTDATRRQMINILAAEMTETHGTSPPKSVRVMYAQGIVALFPYLEDPYSQHGYDHYYDPESGSGYLAWRLKTIRKTAEERGASVSKSPKVGGPGRDRQPFTYDREPSDEDVEAAIAVLRHSADENTVREKMKMTFIYRQAMVNDEAKSSDVFSVFPRFLDTPGLIEQDFRLLFGEATANKFLEKWPTTFKAKVIKESHGLVSTTELLDLMRNAESAAEVENGWDSDMSAILLLLHLLPPSAQGRKRPGKMSAYQAVDQLIRFQKVGTSVQQHLDNITQSSQPYLLAQGSTQSSIHSYFIVVDKHALPCKATGSVGAFDKVFKAHYVFVISSNGSLDDDADYQSDMGWESKQLEGQVYGTASPNSPVVASLLQMEPRVECVGDSMKLTVHDTGATPGALFFVDRGNHQSPLPLSQLPSSCGHSMRTTRRDWIFIAIYNGCYVTREDDKYVLPLRWWGLPMKMSCPAKKPSKPNPPTVSCYPEGMVVKMEGGTSAEELRVKFKGHWQPLMSVSPQCGYSVVAHLEAVIISAHYEPCVETKDGMFTLELAREGEITVSCPGSVEQPFPRPSYPQNPVTLPPVIARQQSPMFPPRPTPPPKPQAPLQPYYTKPAEKPKPATPPPWNPQYHFPFYPQPAEPIPSTLSQLSQLLIRLPHFPLQQKLQMARCTILTTNILMTLSQPSLLLILLRQLLPLKCILLLPKFLRAMCSILTTHIPSIHHIPSL</sequence>
<evidence type="ECO:0000256" key="3">
    <source>
        <dbReference type="ARBA" id="ARBA00022729"/>
    </source>
</evidence>
<dbReference type="InterPro" id="IPR054554">
    <property type="entry name" value="ZP1/4_Ig-like"/>
</dbReference>
<proteinExistence type="predicted"/>
<feature type="domain" description="Zona pellucida sperm-binding protein 1/4 Ig-like" evidence="5">
    <location>
        <begin position="388"/>
        <end position="462"/>
    </location>
</feature>
<feature type="compositionally biased region" description="Pro residues" evidence="4">
    <location>
        <begin position="596"/>
        <end position="610"/>
    </location>
</feature>
<gene>
    <name evidence="6" type="ORF">J4Q44_G00267290</name>
</gene>
<evidence type="ECO:0000259" key="5">
    <source>
        <dbReference type="Pfam" id="PF22821"/>
    </source>
</evidence>
<name>A0AAN8QEF6_9TELE</name>
<feature type="compositionally biased region" description="Basic and acidic residues" evidence="4">
    <location>
        <begin position="103"/>
        <end position="114"/>
    </location>
</feature>
<keyword evidence="2" id="KW-0964">Secreted</keyword>
<protein>
    <recommendedName>
        <fullName evidence="5">Zona pellucida sperm-binding protein 1/4 Ig-like domain-containing protein</fullName>
    </recommendedName>
</protein>
<evidence type="ECO:0000313" key="6">
    <source>
        <dbReference type="EMBL" id="KAK6302374.1"/>
    </source>
</evidence>
<reference evidence="6 7" key="1">
    <citation type="submission" date="2021-04" db="EMBL/GenBank/DDBJ databases">
        <authorList>
            <person name="De Guttry C."/>
            <person name="Zahm M."/>
            <person name="Klopp C."/>
            <person name="Cabau C."/>
            <person name="Louis A."/>
            <person name="Berthelot C."/>
            <person name="Parey E."/>
            <person name="Roest Crollius H."/>
            <person name="Montfort J."/>
            <person name="Robinson-Rechavi M."/>
            <person name="Bucao C."/>
            <person name="Bouchez O."/>
            <person name="Gislard M."/>
            <person name="Lluch J."/>
            <person name="Milhes M."/>
            <person name="Lampietro C."/>
            <person name="Lopez Roques C."/>
            <person name="Donnadieu C."/>
            <person name="Braasch I."/>
            <person name="Desvignes T."/>
            <person name="Postlethwait J."/>
            <person name="Bobe J."/>
            <person name="Wedekind C."/>
            <person name="Guiguen Y."/>
        </authorList>
    </citation>
    <scope>NUCLEOTIDE SEQUENCE [LARGE SCALE GENOMIC DNA]</scope>
    <source>
        <strain evidence="6">Cs_M1</strain>
        <tissue evidence="6">Blood</tissue>
    </source>
</reference>
<keyword evidence="7" id="KW-1185">Reference proteome</keyword>
<evidence type="ECO:0000256" key="1">
    <source>
        <dbReference type="ARBA" id="ARBA00004613"/>
    </source>
</evidence>
<dbReference type="Pfam" id="PF22821">
    <property type="entry name" value="ZP1_ZP4_Ig-like"/>
    <property type="match status" value="1"/>
</dbReference>
<feature type="region of interest" description="Disordered" evidence="4">
    <location>
        <begin position="592"/>
        <end position="627"/>
    </location>
</feature>
<evidence type="ECO:0000313" key="7">
    <source>
        <dbReference type="Proteomes" id="UP001356427"/>
    </source>
</evidence>
<dbReference type="AlphaFoldDB" id="A0AAN8QEF6"/>
<evidence type="ECO:0000256" key="2">
    <source>
        <dbReference type="ARBA" id="ARBA00022525"/>
    </source>
</evidence>
<dbReference type="GO" id="GO:0005576">
    <property type="term" value="C:extracellular region"/>
    <property type="evidence" value="ECO:0007669"/>
    <property type="project" value="UniProtKB-SubCell"/>
</dbReference>
<dbReference type="PANTHER" id="PTHR31025">
    <property type="entry name" value="SI:CH211-196P9.1-RELATED"/>
    <property type="match status" value="1"/>
</dbReference>